<dbReference type="GO" id="GO:0005524">
    <property type="term" value="F:ATP binding"/>
    <property type="evidence" value="ECO:0007669"/>
    <property type="project" value="UniProtKB-KW"/>
</dbReference>
<proteinExistence type="inferred from homology"/>
<dbReference type="InterPro" id="IPR003439">
    <property type="entry name" value="ABC_transporter-like_ATP-bd"/>
</dbReference>
<keyword evidence="3" id="KW-0547">Nucleotide-binding</keyword>
<dbReference type="Proteomes" id="UP001171916">
    <property type="component" value="Unassembled WGS sequence"/>
</dbReference>
<dbReference type="RefSeq" id="WP_290001540.1">
    <property type="nucleotide sequence ID" value="NZ_JAUEPH010000006.1"/>
</dbReference>
<evidence type="ECO:0000256" key="1">
    <source>
        <dbReference type="ARBA" id="ARBA00005417"/>
    </source>
</evidence>
<evidence type="ECO:0000259" key="5">
    <source>
        <dbReference type="PROSITE" id="PS50893"/>
    </source>
</evidence>
<dbReference type="EMBL" id="JAUEPH010000006">
    <property type="protein sequence ID" value="MDN3205314.1"/>
    <property type="molecule type" value="Genomic_DNA"/>
</dbReference>
<dbReference type="NCBIfam" id="TIGR03522">
    <property type="entry name" value="GldA_ABC_ATP"/>
    <property type="match status" value="1"/>
</dbReference>
<keyword evidence="2" id="KW-0813">Transport</keyword>
<keyword evidence="7" id="KW-1185">Reference proteome</keyword>
<accession>A0ABT7YFL1</accession>
<evidence type="ECO:0000313" key="7">
    <source>
        <dbReference type="Proteomes" id="UP001171916"/>
    </source>
</evidence>
<comment type="caution">
    <text evidence="6">The sequence shown here is derived from an EMBL/GenBank/DDBJ whole genome shotgun (WGS) entry which is preliminary data.</text>
</comment>
<name>A0ABT7YFL1_9BACT</name>
<evidence type="ECO:0000256" key="4">
    <source>
        <dbReference type="ARBA" id="ARBA00022840"/>
    </source>
</evidence>
<sequence>MSLEVTQLTKIYGSQKALSEVSFSVKPGRILGFLGPNGAGKSTTMKIICGFISPDEGSVRVMGKEQGKDAKAISSLIGYLPENNPLYHDMYVKEFLRFSGGLYGLSGQKLSKRVDLMLDKTGLNPEKHKKISQLSKGYRQRVGLARALIHDPSVVILDEPTTGLDPNQLVEIRALIKEISENRTVILSTHIMQEVEAICDDVVIISKGEIKASESLENLKSKSDRAELILETEEELDLDWFTDFEKAEFGASQRNQVLIMSQSPTEDRKKLMSLIHEKELSIIGLSERKKGLEQIFREITK</sequence>
<evidence type="ECO:0000256" key="3">
    <source>
        <dbReference type="ARBA" id="ARBA00022741"/>
    </source>
</evidence>
<organism evidence="6 7">
    <name type="scientific">Algoriphagus sediminis</name>
    <dbReference type="NCBI Taxonomy" id="3057113"/>
    <lineage>
        <taxon>Bacteria</taxon>
        <taxon>Pseudomonadati</taxon>
        <taxon>Bacteroidota</taxon>
        <taxon>Cytophagia</taxon>
        <taxon>Cytophagales</taxon>
        <taxon>Cyclobacteriaceae</taxon>
        <taxon>Algoriphagus</taxon>
    </lineage>
</organism>
<dbReference type="SUPFAM" id="SSF52540">
    <property type="entry name" value="P-loop containing nucleoside triphosphate hydrolases"/>
    <property type="match status" value="1"/>
</dbReference>
<evidence type="ECO:0000256" key="2">
    <source>
        <dbReference type="ARBA" id="ARBA00022448"/>
    </source>
</evidence>
<dbReference type="Pfam" id="PF00005">
    <property type="entry name" value="ABC_tran"/>
    <property type="match status" value="1"/>
</dbReference>
<feature type="domain" description="ABC transporter" evidence="5">
    <location>
        <begin position="3"/>
        <end position="232"/>
    </location>
</feature>
<dbReference type="InterPro" id="IPR019864">
    <property type="entry name" value="Motility-assoc_ABC_GldA"/>
</dbReference>
<reference evidence="6" key="1">
    <citation type="submission" date="2023-06" db="EMBL/GenBank/DDBJ databases">
        <title>Robiginitalea aurantiacus sp. nov. and Algoriphagus sediminis sp. nov., isolated from coastal sediment.</title>
        <authorList>
            <person name="Zhou Z.Y."/>
            <person name="An J."/>
            <person name="Jia Y.W."/>
            <person name="Du Z.J."/>
        </authorList>
    </citation>
    <scope>NUCLEOTIDE SEQUENCE</scope>
    <source>
        <strain evidence="6">C2-7</strain>
    </source>
</reference>
<dbReference type="InterPro" id="IPR003593">
    <property type="entry name" value="AAA+_ATPase"/>
</dbReference>
<dbReference type="PANTHER" id="PTHR43335">
    <property type="entry name" value="ABC TRANSPORTER, ATP-BINDING PROTEIN"/>
    <property type="match status" value="1"/>
</dbReference>
<dbReference type="Gene3D" id="3.40.50.300">
    <property type="entry name" value="P-loop containing nucleotide triphosphate hydrolases"/>
    <property type="match status" value="1"/>
</dbReference>
<comment type="similarity">
    <text evidence="1">Belongs to the ABC transporter superfamily.</text>
</comment>
<keyword evidence="4 6" id="KW-0067">ATP-binding</keyword>
<dbReference type="SMART" id="SM00382">
    <property type="entry name" value="AAA"/>
    <property type="match status" value="1"/>
</dbReference>
<dbReference type="InterPro" id="IPR027417">
    <property type="entry name" value="P-loop_NTPase"/>
</dbReference>
<dbReference type="PROSITE" id="PS50893">
    <property type="entry name" value="ABC_TRANSPORTER_2"/>
    <property type="match status" value="1"/>
</dbReference>
<dbReference type="PANTHER" id="PTHR43335:SF4">
    <property type="entry name" value="ABC TRANSPORTER, ATP-BINDING PROTEIN"/>
    <property type="match status" value="1"/>
</dbReference>
<gene>
    <name evidence="6" type="primary">gldA</name>
    <name evidence="6" type="ORF">QVH07_14215</name>
</gene>
<protein>
    <submittedName>
        <fullName evidence="6">Gliding motility-associated ABC transporter ATP-binding subunit GldA</fullName>
    </submittedName>
</protein>
<evidence type="ECO:0000313" key="6">
    <source>
        <dbReference type="EMBL" id="MDN3205314.1"/>
    </source>
</evidence>